<feature type="active site" evidence="7">
    <location>
        <position position="90"/>
    </location>
</feature>
<keyword evidence="3 6" id="KW-0378">Hydrolase</keyword>
<dbReference type="GO" id="GO:0004252">
    <property type="term" value="F:serine-type endopeptidase activity"/>
    <property type="evidence" value="ECO:0007669"/>
    <property type="project" value="UniProtKB-UniRule"/>
</dbReference>
<dbReference type="RefSeq" id="WP_015556606.1">
    <property type="nucleotide sequence ID" value="NC_021038.1"/>
</dbReference>
<feature type="active site" evidence="6 8">
    <location>
        <position position="115"/>
    </location>
</feature>
<dbReference type="NCBIfam" id="NF001368">
    <property type="entry name" value="PRK00277.1"/>
    <property type="match status" value="1"/>
</dbReference>
<dbReference type="Proteomes" id="UP000008957">
    <property type="component" value="Chromosome"/>
</dbReference>
<evidence type="ECO:0000256" key="5">
    <source>
        <dbReference type="ARBA" id="ARBA00034021"/>
    </source>
</evidence>
<dbReference type="CDD" id="cd07017">
    <property type="entry name" value="S14_ClpP_2"/>
    <property type="match status" value="1"/>
</dbReference>
<evidence type="ECO:0000256" key="7">
    <source>
        <dbReference type="PROSITE-ProRule" id="PRU10085"/>
    </source>
</evidence>
<dbReference type="EC" id="3.4.21.92" evidence="6 9"/>
<dbReference type="PANTHER" id="PTHR10381:SF11">
    <property type="entry name" value="ATP-DEPENDENT CLP PROTEASE PROTEOLYTIC SUBUNIT, MITOCHONDRIAL"/>
    <property type="match status" value="1"/>
</dbReference>
<organism evidence="12 13">
    <name type="scientific">Fretibacterium fastidiosum</name>
    <dbReference type="NCBI Taxonomy" id="651822"/>
    <lineage>
        <taxon>Bacteria</taxon>
        <taxon>Thermotogati</taxon>
        <taxon>Synergistota</taxon>
        <taxon>Synergistia</taxon>
        <taxon>Synergistales</taxon>
        <taxon>Aminobacteriaceae</taxon>
        <taxon>Fretibacterium</taxon>
    </lineage>
</organism>
<reference evidence="12 13" key="2">
    <citation type="submission" date="2010-03" db="EMBL/GenBank/DDBJ databases">
        <authorList>
            <person name="Pajon A."/>
        </authorList>
    </citation>
    <scope>NUCLEOTIDE SEQUENCE [LARGE SCALE GENOMIC DNA]</scope>
    <source>
        <strain evidence="12 13">SGP1</strain>
    </source>
</reference>
<evidence type="ECO:0000256" key="6">
    <source>
        <dbReference type="HAMAP-Rule" id="MF_00444"/>
    </source>
</evidence>
<dbReference type="Gene3D" id="3.90.226.10">
    <property type="entry name" value="2-enoyl-CoA Hydratase, Chain A, domain 1"/>
    <property type="match status" value="1"/>
</dbReference>
<dbReference type="PRINTS" id="PR00127">
    <property type="entry name" value="CLPPROTEASEP"/>
</dbReference>
<dbReference type="Pfam" id="PF00574">
    <property type="entry name" value="CLP_protease"/>
    <property type="match status" value="1"/>
</dbReference>
<dbReference type="GO" id="GO:0051117">
    <property type="term" value="F:ATPase binding"/>
    <property type="evidence" value="ECO:0007669"/>
    <property type="project" value="TreeGrafter"/>
</dbReference>
<sequence length="184" mass="19657">MITGRKGEGRDVYSCLFEDRIVFLGSPIDDAVANGIVAQLLLLANRDEKKEISLYINSPGGSVSAGLAIYDTMQFVPCPVATTCIGQAASMGAVLLAAGAKGRRSALPHAKVMLHQPLGGAGGQASDVALFAQELIKTREVLNALIAHHTAQKVETVEKDTDRDFFMSAQEAQRYGIIDEVIRN</sequence>
<reference evidence="13" key="1">
    <citation type="submission" date="2010-03" db="EMBL/GenBank/DDBJ databases">
        <title>The genome sequence of Synergistetes sp. SGP1.</title>
        <authorList>
            <consortium name="metaHIT consortium -- http://www.metahit.eu/"/>
            <person name="Pajon A."/>
            <person name="Turner K."/>
            <person name="Parkhill J."/>
            <person name="Wade W."/>
            <person name="Vartoukian S."/>
        </authorList>
    </citation>
    <scope>NUCLEOTIDE SEQUENCE [LARGE SCALE GENOMIC DNA]</scope>
    <source>
        <strain evidence="13">SGP1</strain>
    </source>
</reference>
<comment type="catalytic activity">
    <reaction evidence="5 6 8">
        <text>Hydrolysis of proteins to small peptides in the presence of ATP and magnesium. alpha-casein is the usual test substrate. In the absence of ATP, only oligopeptides shorter than five residues are hydrolyzed (such as succinyl-Leu-Tyr-|-NHMec, and Leu-Tyr-Leu-|-Tyr-Trp, in which cleavage of the -Tyr-|-Leu- and -Tyr-|-Trp bonds also occurs).</text>
        <dbReference type="EC" id="3.4.21.92"/>
    </reaction>
</comment>
<dbReference type="PANTHER" id="PTHR10381">
    <property type="entry name" value="ATP-DEPENDENT CLP PROTEASE PROTEOLYTIC SUBUNIT"/>
    <property type="match status" value="1"/>
</dbReference>
<dbReference type="FunFam" id="3.90.226.10:FF:000002">
    <property type="entry name" value="ATP-dependent Clp protease proteolytic subunit"/>
    <property type="match status" value="1"/>
</dbReference>
<evidence type="ECO:0000313" key="13">
    <source>
        <dbReference type="Proteomes" id="UP000008957"/>
    </source>
</evidence>
<dbReference type="InterPro" id="IPR023562">
    <property type="entry name" value="ClpP/TepA"/>
</dbReference>
<dbReference type="PROSITE" id="PS00381">
    <property type="entry name" value="CLP_PROTEASE_SER"/>
    <property type="match status" value="1"/>
</dbReference>
<gene>
    <name evidence="6" type="primary">clpP</name>
    <name evidence="12" type="ORF">SY1_13720</name>
</gene>
<dbReference type="InterPro" id="IPR029045">
    <property type="entry name" value="ClpP/crotonase-like_dom_sf"/>
</dbReference>
<evidence type="ECO:0000256" key="4">
    <source>
        <dbReference type="ARBA" id="ARBA00022825"/>
    </source>
</evidence>
<evidence type="ECO:0000256" key="3">
    <source>
        <dbReference type="ARBA" id="ARBA00022801"/>
    </source>
</evidence>
<evidence type="ECO:0000256" key="11">
    <source>
        <dbReference type="RuleBase" id="RU003567"/>
    </source>
</evidence>
<dbReference type="PROSITE" id="PS00382">
    <property type="entry name" value="CLP_PROTEASE_HIS"/>
    <property type="match status" value="1"/>
</dbReference>
<dbReference type="GO" id="GO:0005737">
    <property type="term" value="C:cytoplasm"/>
    <property type="evidence" value="ECO:0007669"/>
    <property type="project" value="UniProtKB-SubCell"/>
</dbReference>
<evidence type="ECO:0000313" key="12">
    <source>
        <dbReference type="EMBL" id="CBL28459.1"/>
    </source>
</evidence>
<dbReference type="GO" id="GO:0004176">
    <property type="term" value="F:ATP-dependent peptidase activity"/>
    <property type="evidence" value="ECO:0007669"/>
    <property type="project" value="InterPro"/>
</dbReference>
<accession>A0AB94IXK7</accession>
<proteinExistence type="inferred from homology"/>
<dbReference type="SUPFAM" id="SSF52096">
    <property type="entry name" value="ClpP/crotonase"/>
    <property type="match status" value="1"/>
</dbReference>
<dbReference type="GO" id="GO:0006515">
    <property type="term" value="P:protein quality control for misfolded or incompletely synthesized proteins"/>
    <property type="evidence" value="ECO:0007669"/>
    <property type="project" value="TreeGrafter"/>
</dbReference>
<dbReference type="NCBIfam" id="NF009205">
    <property type="entry name" value="PRK12553.1"/>
    <property type="match status" value="1"/>
</dbReference>
<evidence type="ECO:0000256" key="1">
    <source>
        <dbReference type="ARBA" id="ARBA00007039"/>
    </source>
</evidence>
<comment type="subunit">
    <text evidence="6">Fourteen ClpP subunits assemble into 2 heptameric rings which stack back to back to give a disk-like structure with a central cavity, resembling the structure of eukaryotic proteasomes.</text>
</comment>
<dbReference type="KEGG" id="sbr:SY1_13720"/>
<keyword evidence="6" id="KW-0963">Cytoplasm</keyword>
<feature type="active site" description="Nucleophile" evidence="6">
    <location>
        <position position="90"/>
    </location>
</feature>
<dbReference type="GO" id="GO:0009368">
    <property type="term" value="C:endopeptidase Clp complex"/>
    <property type="evidence" value="ECO:0007669"/>
    <property type="project" value="TreeGrafter"/>
</dbReference>
<dbReference type="InterPro" id="IPR033135">
    <property type="entry name" value="ClpP_His_AS"/>
</dbReference>
<comment type="function">
    <text evidence="6 10">Cleaves peptides in various proteins in a process that requires ATP hydrolysis. Has a chymotrypsin-like activity. Plays a major role in the degradation of misfolded proteins.</text>
</comment>
<keyword evidence="2 6" id="KW-0645">Protease</keyword>
<evidence type="ECO:0000256" key="2">
    <source>
        <dbReference type="ARBA" id="ARBA00022670"/>
    </source>
</evidence>
<keyword evidence="13" id="KW-1185">Reference proteome</keyword>
<evidence type="ECO:0000256" key="9">
    <source>
        <dbReference type="RuleBase" id="RU000549"/>
    </source>
</evidence>
<dbReference type="AlphaFoldDB" id="A0AB94IXK7"/>
<protein>
    <recommendedName>
        <fullName evidence="6 11">ATP-dependent Clp protease proteolytic subunit</fullName>
        <ecNumber evidence="6 9">3.4.21.92</ecNumber>
    </recommendedName>
    <alternativeName>
        <fullName evidence="6">Endopeptidase Clp</fullName>
    </alternativeName>
</protein>
<comment type="similarity">
    <text evidence="1 6 11">Belongs to the peptidase S14 family.</text>
</comment>
<keyword evidence="4 6" id="KW-0720">Serine protease</keyword>
<dbReference type="InterPro" id="IPR018215">
    <property type="entry name" value="ClpP_Ser_AS"/>
</dbReference>
<comment type="subcellular location">
    <subcellularLocation>
        <location evidence="6">Cytoplasm</location>
    </subcellularLocation>
</comment>
<name>A0AB94IXK7_9BACT</name>
<evidence type="ECO:0000256" key="10">
    <source>
        <dbReference type="RuleBase" id="RU000550"/>
    </source>
</evidence>
<dbReference type="EMBL" id="FP929056">
    <property type="protein sequence ID" value="CBL28459.1"/>
    <property type="molecule type" value="Genomic_DNA"/>
</dbReference>
<dbReference type="HAMAP" id="MF_00444">
    <property type="entry name" value="ClpP"/>
    <property type="match status" value="1"/>
</dbReference>
<evidence type="ECO:0000256" key="8">
    <source>
        <dbReference type="PROSITE-ProRule" id="PRU10086"/>
    </source>
</evidence>
<dbReference type="InterPro" id="IPR001907">
    <property type="entry name" value="ClpP"/>
</dbReference>